<dbReference type="KEGG" id="blen:NCTC4824_03456"/>
<feature type="transmembrane region" description="Helical" evidence="1">
    <location>
        <begin position="44"/>
        <end position="64"/>
    </location>
</feature>
<reference evidence="2 3" key="1">
    <citation type="submission" date="2018-06" db="EMBL/GenBank/DDBJ databases">
        <authorList>
            <consortium name="Pathogen Informatics"/>
            <person name="Doyle S."/>
        </authorList>
    </citation>
    <scope>NUCLEOTIDE SEQUENCE [LARGE SCALE GENOMIC DNA]</scope>
    <source>
        <strain evidence="2 3">NCTC4824</strain>
    </source>
</reference>
<gene>
    <name evidence="2" type="ORF">NCTC4824_03456</name>
</gene>
<dbReference type="STRING" id="1348624.GCA_001591545_02324"/>
<feature type="transmembrane region" description="Helical" evidence="1">
    <location>
        <begin position="12"/>
        <end position="32"/>
    </location>
</feature>
<accession>A0A2X4WGD0</accession>
<organism evidence="2 3">
    <name type="scientific">Lederbergia lenta</name>
    <name type="common">Bacillus lentus</name>
    <dbReference type="NCBI Taxonomy" id="1467"/>
    <lineage>
        <taxon>Bacteria</taxon>
        <taxon>Bacillati</taxon>
        <taxon>Bacillota</taxon>
        <taxon>Bacilli</taxon>
        <taxon>Bacillales</taxon>
        <taxon>Bacillaceae</taxon>
        <taxon>Lederbergia</taxon>
    </lineage>
</organism>
<keyword evidence="1" id="KW-0472">Membrane</keyword>
<dbReference type="InterPro" id="IPR046492">
    <property type="entry name" value="DUF6585"/>
</dbReference>
<dbReference type="NCBIfam" id="NF041635">
    <property type="entry name" value="STM3941_fam"/>
    <property type="match status" value="1"/>
</dbReference>
<dbReference type="EMBL" id="LS483476">
    <property type="protein sequence ID" value="SQI61889.1"/>
    <property type="molecule type" value="Genomic_DNA"/>
</dbReference>
<proteinExistence type="predicted"/>
<keyword evidence="1" id="KW-1133">Transmembrane helix</keyword>
<dbReference type="Pfam" id="PF20226">
    <property type="entry name" value="DUF6585"/>
    <property type="match status" value="1"/>
</dbReference>
<sequence>MSDFVVLPKMKRIIMLAFISIIFVVTGVLIFVATLNEAGGEGLLFKTIGIIAIVFFGLCLIYYINVLIKRKPALIVSEEGIFDDSSFIGAGLVRWEEIEALDFVNFSGQLFLGIKTYDPNLIVNRSNGVKRTLNKLNKGLVEAQVNIPVKILACSIDELVEEIQKRWQIAAESNENHFENL</sequence>
<dbReference type="Proteomes" id="UP000249134">
    <property type="component" value="Chromosome 1"/>
</dbReference>
<evidence type="ECO:0000313" key="2">
    <source>
        <dbReference type="EMBL" id="SQI61889.1"/>
    </source>
</evidence>
<keyword evidence="3" id="KW-1185">Reference proteome</keyword>
<dbReference type="AlphaFoldDB" id="A0A2X4WGD0"/>
<dbReference type="RefSeq" id="WP_066141741.1">
    <property type="nucleotide sequence ID" value="NZ_CBCSGM010000003.1"/>
</dbReference>
<keyword evidence="1" id="KW-0812">Transmembrane</keyword>
<dbReference type="InterPro" id="IPR048136">
    <property type="entry name" value="STM3941-like"/>
</dbReference>
<evidence type="ECO:0000256" key="1">
    <source>
        <dbReference type="SAM" id="Phobius"/>
    </source>
</evidence>
<evidence type="ECO:0008006" key="4">
    <source>
        <dbReference type="Google" id="ProtNLM"/>
    </source>
</evidence>
<protein>
    <recommendedName>
        <fullName evidence="4">Photosystem I assembly protein Ycf4</fullName>
    </recommendedName>
</protein>
<name>A0A2X4WGD0_LEDLE</name>
<evidence type="ECO:0000313" key="3">
    <source>
        <dbReference type="Proteomes" id="UP000249134"/>
    </source>
</evidence>